<evidence type="ECO:0000256" key="4">
    <source>
        <dbReference type="ARBA" id="ARBA00023326"/>
    </source>
</evidence>
<evidence type="ECO:0000256" key="1">
    <source>
        <dbReference type="ARBA" id="ARBA00022729"/>
    </source>
</evidence>
<dbReference type="Gene3D" id="2.60.40.10">
    <property type="entry name" value="Immunoglobulins"/>
    <property type="match status" value="1"/>
</dbReference>
<dbReference type="SMART" id="SM00637">
    <property type="entry name" value="CBD_II"/>
    <property type="match status" value="1"/>
</dbReference>
<reference evidence="9 10" key="1">
    <citation type="submission" date="2024-09" db="EMBL/GenBank/DDBJ databases">
        <title>The Natural Products Discovery Center: Release of the First 8490 Sequenced Strains for Exploring Actinobacteria Biosynthetic Diversity.</title>
        <authorList>
            <person name="Kalkreuter E."/>
            <person name="Kautsar S.A."/>
            <person name="Yang D."/>
            <person name="Bader C.D."/>
            <person name="Teijaro C.N."/>
            <person name="Fluegel L."/>
            <person name="Davis C.M."/>
            <person name="Simpson J.R."/>
            <person name="Lauterbach L."/>
            <person name="Steele A.D."/>
            <person name="Gui C."/>
            <person name="Meng S."/>
            <person name="Li G."/>
            <person name="Viehrig K."/>
            <person name="Ye F."/>
            <person name="Su P."/>
            <person name="Kiefer A.F."/>
            <person name="Nichols A."/>
            <person name="Cepeda A.J."/>
            <person name="Yan W."/>
            <person name="Fan B."/>
            <person name="Jiang Y."/>
            <person name="Adhikari A."/>
            <person name="Zheng C.-J."/>
            <person name="Schuster L."/>
            <person name="Cowan T.M."/>
            <person name="Smanski M.J."/>
            <person name="Chevrette M.G."/>
            <person name="De Carvalho L.P.S."/>
            <person name="Shen B."/>
        </authorList>
    </citation>
    <scope>NUCLEOTIDE SEQUENCE [LARGE SCALE GENOMIC DNA]</scope>
    <source>
        <strain evidence="9 10">NPDC059500</strain>
    </source>
</reference>
<organism evidence="9 10">
    <name type="scientific">Streptomyces anandii</name>
    <dbReference type="NCBI Taxonomy" id="285454"/>
    <lineage>
        <taxon>Bacteria</taxon>
        <taxon>Bacillati</taxon>
        <taxon>Actinomycetota</taxon>
        <taxon>Actinomycetes</taxon>
        <taxon>Kitasatosporales</taxon>
        <taxon>Streptomycetaceae</taxon>
        <taxon>Streptomyces</taxon>
    </lineage>
</organism>
<dbReference type="EMBL" id="JBHYTS010000044">
    <property type="protein sequence ID" value="MFE1753736.1"/>
    <property type="molecule type" value="Genomic_DNA"/>
</dbReference>
<evidence type="ECO:0000256" key="5">
    <source>
        <dbReference type="SAM" id="MobiDB-lite"/>
    </source>
</evidence>
<dbReference type="SUPFAM" id="SSF49265">
    <property type="entry name" value="Fibronectin type III"/>
    <property type="match status" value="1"/>
</dbReference>
<dbReference type="PANTHER" id="PTHR42976">
    <property type="entry name" value="BIFUNCTIONAL CHITINASE/LYSOZYME-RELATED"/>
    <property type="match status" value="1"/>
</dbReference>
<evidence type="ECO:0000256" key="2">
    <source>
        <dbReference type="ARBA" id="ARBA00023277"/>
    </source>
</evidence>
<keyword evidence="1 6" id="KW-0732">Signal</keyword>
<dbReference type="InterPro" id="IPR003961">
    <property type="entry name" value="FN3_dom"/>
</dbReference>
<dbReference type="InterPro" id="IPR052750">
    <property type="entry name" value="GH18_Chitinase"/>
</dbReference>
<dbReference type="SUPFAM" id="SSF49384">
    <property type="entry name" value="Carbohydrate-binding domain"/>
    <property type="match status" value="1"/>
</dbReference>
<gene>
    <name evidence="9" type="ORF">ACFW88_24875</name>
</gene>
<accession>A0ABW6HAR9</accession>
<sequence>MRRPLALLALIAGTLLFVASPPAAATAPGAASATASPTAAFTKTSAWDAGYQGAYTVTNGGGATLTGWTVEFDLPAGTAVGSYWDALLTRDGSHYTFRNREYNGTLPPGGTATFGWVSSGTGEPANCRLDGAPCTGGTGGGDTTAPGVPPGVTVGSPTASSLTVRWNAATDDSGAVAGYDVSRDGGAPVSVTGTSYTATGLQASTGYSFRVRARDAAGNTSAYSAAVSGTTAPSGGGPQPGGGVRTAPYVDMGAWPTPSMPTMSAASGIKSYTMAFITASGCKAMWFNAYDPRDGWAKDQIDAVRAGGGDVKVSFGGASGIELAQACGSVDSLFTEYDAVVTAYGLKYADFDIEGSATADPASVARRSQALARLQQAHPGLRISLTLPVLPEGLTADGLNVVRSARDAGVDLDVVNVMAMDYYRGVDYGDAAVQAARSTFAQLRSLYPGRSDAQVWAMVGVTPMLGQNDDGHVYDQADARQLVAFAQDEHLGELAFWESTRDRNACTGALYMCTNIPQSPYEFSKIFAPYTG</sequence>
<comment type="caution">
    <text evidence="9">The sequence shown here is derived from an EMBL/GenBank/DDBJ whole genome shotgun (WGS) entry which is preliminary data.</text>
</comment>
<dbReference type="RefSeq" id="WP_381842427.1">
    <property type="nucleotide sequence ID" value="NZ_JBHYTS010000044.1"/>
</dbReference>
<dbReference type="Proteomes" id="UP001599756">
    <property type="component" value="Unassembled WGS sequence"/>
</dbReference>
<dbReference type="SMART" id="SM00060">
    <property type="entry name" value="FN3"/>
    <property type="match status" value="1"/>
</dbReference>
<evidence type="ECO:0000259" key="7">
    <source>
        <dbReference type="PROSITE" id="PS50853"/>
    </source>
</evidence>
<evidence type="ECO:0000256" key="6">
    <source>
        <dbReference type="SAM" id="SignalP"/>
    </source>
</evidence>
<evidence type="ECO:0000256" key="3">
    <source>
        <dbReference type="ARBA" id="ARBA00023295"/>
    </source>
</evidence>
<evidence type="ECO:0000259" key="8">
    <source>
        <dbReference type="PROSITE" id="PS51173"/>
    </source>
</evidence>
<dbReference type="InterPro" id="IPR001919">
    <property type="entry name" value="CBD2"/>
</dbReference>
<dbReference type="Pfam" id="PF00041">
    <property type="entry name" value="fn3"/>
    <property type="match status" value="1"/>
</dbReference>
<name>A0ABW6HAR9_9ACTN</name>
<feature type="region of interest" description="Disordered" evidence="5">
    <location>
        <begin position="226"/>
        <end position="245"/>
    </location>
</feature>
<dbReference type="InterPro" id="IPR012291">
    <property type="entry name" value="CBM2_carb-bd_dom_sf"/>
</dbReference>
<protein>
    <submittedName>
        <fullName evidence="9">Cellulose binding domain-containing protein</fullName>
    </submittedName>
</protein>
<dbReference type="PROSITE" id="PS51173">
    <property type="entry name" value="CBM2"/>
    <property type="match status" value="1"/>
</dbReference>
<proteinExistence type="predicted"/>
<evidence type="ECO:0000313" key="9">
    <source>
        <dbReference type="EMBL" id="MFE1753736.1"/>
    </source>
</evidence>
<dbReference type="Gene3D" id="2.60.40.290">
    <property type="match status" value="1"/>
</dbReference>
<keyword evidence="4" id="KW-0624">Polysaccharide degradation</keyword>
<dbReference type="SUPFAM" id="SSF51445">
    <property type="entry name" value="(Trans)glycosidases"/>
    <property type="match status" value="1"/>
</dbReference>
<dbReference type="CDD" id="cd00063">
    <property type="entry name" value="FN3"/>
    <property type="match status" value="1"/>
</dbReference>
<dbReference type="InterPro" id="IPR017853">
    <property type="entry name" value="GH"/>
</dbReference>
<feature type="chain" id="PRO_5046480616" evidence="6">
    <location>
        <begin position="26"/>
        <end position="532"/>
    </location>
</feature>
<feature type="signal peptide" evidence="6">
    <location>
        <begin position="1"/>
        <end position="25"/>
    </location>
</feature>
<dbReference type="PANTHER" id="PTHR42976:SF1">
    <property type="entry name" value="GH18 DOMAIN-CONTAINING PROTEIN-RELATED"/>
    <property type="match status" value="1"/>
</dbReference>
<feature type="domain" description="CBM2" evidence="8">
    <location>
        <begin position="24"/>
        <end position="137"/>
    </location>
</feature>
<keyword evidence="3" id="KW-0378">Hydrolase</keyword>
<feature type="domain" description="Fibronectin type-III" evidence="7">
    <location>
        <begin position="148"/>
        <end position="234"/>
    </location>
</feature>
<keyword evidence="10" id="KW-1185">Reference proteome</keyword>
<dbReference type="InterPro" id="IPR008965">
    <property type="entry name" value="CBM2/CBM3_carb-bd_dom_sf"/>
</dbReference>
<dbReference type="Pfam" id="PF00553">
    <property type="entry name" value="CBM_2"/>
    <property type="match status" value="1"/>
</dbReference>
<feature type="compositionally biased region" description="Gly residues" evidence="5">
    <location>
        <begin position="234"/>
        <end position="244"/>
    </location>
</feature>
<evidence type="ECO:0000313" key="10">
    <source>
        <dbReference type="Proteomes" id="UP001599756"/>
    </source>
</evidence>
<dbReference type="InterPro" id="IPR013783">
    <property type="entry name" value="Ig-like_fold"/>
</dbReference>
<dbReference type="PROSITE" id="PS50853">
    <property type="entry name" value="FN3"/>
    <property type="match status" value="1"/>
</dbReference>
<keyword evidence="2" id="KW-0119">Carbohydrate metabolism</keyword>
<dbReference type="CDD" id="cd06543">
    <property type="entry name" value="GH18_PF-ChiA-like"/>
    <property type="match status" value="1"/>
</dbReference>
<dbReference type="InterPro" id="IPR036116">
    <property type="entry name" value="FN3_sf"/>
</dbReference>
<dbReference type="Gene3D" id="3.20.20.80">
    <property type="entry name" value="Glycosidases"/>
    <property type="match status" value="1"/>
</dbReference>
<keyword evidence="3" id="KW-0326">Glycosidase</keyword>